<organism evidence="2 3">
    <name type="scientific">Thalassospira profundimaris</name>
    <dbReference type="NCBI Taxonomy" id="502049"/>
    <lineage>
        <taxon>Bacteria</taxon>
        <taxon>Pseudomonadati</taxon>
        <taxon>Pseudomonadota</taxon>
        <taxon>Alphaproteobacteria</taxon>
        <taxon>Rhodospirillales</taxon>
        <taxon>Thalassospiraceae</taxon>
        <taxon>Thalassospira</taxon>
    </lineage>
</organism>
<protein>
    <submittedName>
        <fullName evidence="2">Uncharacterized protein</fullName>
    </submittedName>
</protein>
<evidence type="ECO:0000313" key="3">
    <source>
        <dbReference type="Proteomes" id="UP000252517"/>
    </source>
</evidence>
<comment type="caution">
    <text evidence="2">The sequence shown here is derived from an EMBL/GenBank/DDBJ whole genome shotgun (WGS) entry which is preliminary data.</text>
</comment>
<dbReference type="Proteomes" id="UP000252517">
    <property type="component" value="Unassembled WGS sequence"/>
</dbReference>
<accession>A0A367WSL9</accession>
<gene>
    <name evidence="2" type="ORF">TH25_19620</name>
</gene>
<dbReference type="EMBL" id="JPWH01000020">
    <property type="protein sequence ID" value="RCK44466.1"/>
    <property type="molecule type" value="Genomic_DNA"/>
</dbReference>
<feature type="region of interest" description="Disordered" evidence="1">
    <location>
        <begin position="1"/>
        <end position="64"/>
    </location>
</feature>
<evidence type="ECO:0000256" key="1">
    <source>
        <dbReference type="SAM" id="MobiDB-lite"/>
    </source>
</evidence>
<proteinExistence type="predicted"/>
<dbReference type="AlphaFoldDB" id="A0A367WSL9"/>
<sequence>MDLNGTGGTTLDGDWVRGCPGPGMGSRPVQNLKKVKSDQTTKGLGHAQGNNEKEKSGTADNGDSAANIVKATGILKQFHHGCDLLDLSEVTVLF</sequence>
<name>A0A367WSL9_9PROT</name>
<feature type="compositionally biased region" description="Gly residues" evidence="1">
    <location>
        <begin position="1"/>
        <end position="10"/>
    </location>
</feature>
<evidence type="ECO:0000313" key="2">
    <source>
        <dbReference type="EMBL" id="RCK44466.1"/>
    </source>
</evidence>
<reference evidence="2 3" key="1">
    <citation type="submission" date="2014-07" db="EMBL/GenBank/DDBJ databases">
        <title>Draft genome sequence of Thalassospira profundimaris S25-3-2.</title>
        <authorList>
            <person name="Lai Q."/>
            <person name="Shao Z."/>
        </authorList>
    </citation>
    <scope>NUCLEOTIDE SEQUENCE [LARGE SCALE GENOMIC DNA]</scope>
    <source>
        <strain evidence="2 3">S25-3-2</strain>
    </source>
</reference>